<feature type="compositionally biased region" description="Basic and acidic residues" evidence="1">
    <location>
        <begin position="57"/>
        <end position="71"/>
    </location>
</feature>
<comment type="caution">
    <text evidence="2">The sequence shown here is derived from an EMBL/GenBank/DDBJ whole genome shotgun (WGS) entry which is preliminary data.</text>
</comment>
<organism evidence="2 3">
    <name type="scientific">Thielaviopsis punctulata</name>
    <dbReference type="NCBI Taxonomy" id="72032"/>
    <lineage>
        <taxon>Eukaryota</taxon>
        <taxon>Fungi</taxon>
        <taxon>Dikarya</taxon>
        <taxon>Ascomycota</taxon>
        <taxon>Pezizomycotina</taxon>
        <taxon>Sordariomycetes</taxon>
        <taxon>Hypocreomycetidae</taxon>
        <taxon>Microascales</taxon>
        <taxon>Ceratocystidaceae</taxon>
        <taxon>Thielaviopsis</taxon>
    </lineage>
</organism>
<evidence type="ECO:0000313" key="3">
    <source>
        <dbReference type="Proteomes" id="UP000033483"/>
    </source>
</evidence>
<gene>
    <name evidence="2" type="ORF">TD95_000816</name>
</gene>
<dbReference type="AlphaFoldDB" id="A0A0F4ZLY1"/>
<dbReference type="EMBL" id="LAEV01000019">
    <property type="protein sequence ID" value="KKA31225.1"/>
    <property type="molecule type" value="Genomic_DNA"/>
</dbReference>
<reference evidence="2 3" key="1">
    <citation type="submission" date="2015-03" db="EMBL/GenBank/DDBJ databases">
        <authorList>
            <person name="Radwan O."/>
            <person name="Al-Naeli F.A."/>
            <person name="Rendon G.A."/>
            <person name="Fields C."/>
        </authorList>
    </citation>
    <scope>NUCLEOTIDE SEQUENCE [LARGE SCALE GENOMIC DNA]</scope>
    <source>
        <strain evidence="2">CR-DP1</strain>
    </source>
</reference>
<name>A0A0F4ZLY1_9PEZI</name>
<protein>
    <submittedName>
        <fullName evidence="2">Uncharacterized protein</fullName>
    </submittedName>
</protein>
<dbReference type="OrthoDB" id="2532734at2759"/>
<keyword evidence="3" id="KW-1185">Reference proteome</keyword>
<feature type="region of interest" description="Disordered" evidence="1">
    <location>
        <begin position="1"/>
        <end position="71"/>
    </location>
</feature>
<sequence length="71" mass="7470">MPSDDKSSKDGEKQFSIQPVPGAEQNQGKAGFDPKFAAHHAAPGPAINNLGGVPLEGTKEERMARAAELNK</sequence>
<dbReference type="Proteomes" id="UP000033483">
    <property type="component" value="Unassembled WGS sequence"/>
</dbReference>
<evidence type="ECO:0000313" key="2">
    <source>
        <dbReference type="EMBL" id="KKA31225.1"/>
    </source>
</evidence>
<feature type="compositionally biased region" description="Basic and acidic residues" evidence="1">
    <location>
        <begin position="1"/>
        <end position="13"/>
    </location>
</feature>
<proteinExistence type="predicted"/>
<accession>A0A0F4ZLY1</accession>
<evidence type="ECO:0000256" key="1">
    <source>
        <dbReference type="SAM" id="MobiDB-lite"/>
    </source>
</evidence>